<dbReference type="EMBL" id="CP056159">
    <property type="protein sequence ID" value="QLU99714.1"/>
    <property type="molecule type" value="Genomic_DNA"/>
</dbReference>
<accession>A0A7H9K1J9</accession>
<feature type="coiled-coil region" evidence="1">
    <location>
        <begin position="33"/>
        <end position="98"/>
    </location>
</feature>
<sequence length="552" mass="61108">MATVGDNLKANIRIGGTIDPSWKKSVDGLKHGLSGATQEVARLTRQQDVLKRKIQAGVLAGQDITELRKQYEKLGKKIHDATGEQDKFNRKLARAERLERWKGRVGTVLKTGFGLSVGSGLMLAAGTTAVLNRNTETAERAGIARSYGVDYETYAAWDSLARLMGLNGENIGDLFEEYRNKVFDDDNGATDKGAIQEVFGALGLKAGVMAGKSNQEQVEFLFDRLLQVENEQVAAGMADALFGGEANKILTWMRLSGKTYRELISEQKRYNLMTKAGADGAVQGHVALSNLRNVLSSSIDEISGQLGKELAPRIQQVTDDLAAWFKNGGLEKIQAFILDDALPALIDLSEWMWKFGKVLAGITQKAIEWGLADDSREDRREVLEYLAKMGSPELARAVAQKNGQGEWFEELLRKNPELTKQVVQAYKDTRGYLPWNHDDKKFDAFLDPLLGPKEEPDFDGAKERVRAARDQLQKTRQESASGEADRLSALQHTPGSISQVEVKPTYQIRAEFNITQKPGEDAGHLADRVTKNLGDINFGQRSRMTDGYESWG</sequence>
<reference evidence="3 4" key="1">
    <citation type="submission" date="2020-06" db="EMBL/GenBank/DDBJ databases">
        <title>REHAB project genomes.</title>
        <authorList>
            <person name="Shaw L.P."/>
        </authorList>
    </citation>
    <scope>NUCLEOTIDE SEQUENCE [LARGE SCALE GENOMIC DNA]</scope>
    <source>
        <strain evidence="3 4">RHBSTW-00814</strain>
    </source>
</reference>
<dbReference type="AlphaFoldDB" id="A0A7H9K1J9"/>
<protein>
    <recommendedName>
        <fullName evidence="5">Phage tail tape measure protein</fullName>
    </recommendedName>
</protein>
<feature type="compositionally biased region" description="Basic and acidic residues" evidence="2">
    <location>
        <begin position="453"/>
        <end position="477"/>
    </location>
</feature>
<evidence type="ECO:0008006" key="5">
    <source>
        <dbReference type="Google" id="ProtNLM"/>
    </source>
</evidence>
<evidence type="ECO:0000313" key="4">
    <source>
        <dbReference type="Proteomes" id="UP000512115"/>
    </source>
</evidence>
<evidence type="ECO:0000256" key="2">
    <source>
        <dbReference type="SAM" id="MobiDB-lite"/>
    </source>
</evidence>
<name>A0A7H9K1J9_9ESCH</name>
<keyword evidence="1" id="KW-0175">Coiled coil</keyword>
<evidence type="ECO:0000256" key="1">
    <source>
        <dbReference type="SAM" id="Coils"/>
    </source>
</evidence>
<gene>
    <name evidence="3" type="ORF">HV284_00745</name>
</gene>
<dbReference type="Proteomes" id="UP000512115">
    <property type="component" value="Chromosome"/>
</dbReference>
<dbReference type="RefSeq" id="WP_181474637.1">
    <property type="nucleotide sequence ID" value="NZ_CP056159.1"/>
</dbReference>
<organism evidence="3 4">
    <name type="scientific">Escherichia marmotae</name>
    <dbReference type="NCBI Taxonomy" id="1499973"/>
    <lineage>
        <taxon>Bacteria</taxon>
        <taxon>Pseudomonadati</taxon>
        <taxon>Pseudomonadota</taxon>
        <taxon>Gammaproteobacteria</taxon>
        <taxon>Enterobacterales</taxon>
        <taxon>Enterobacteriaceae</taxon>
        <taxon>Escherichia</taxon>
    </lineage>
</organism>
<evidence type="ECO:0000313" key="3">
    <source>
        <dbReference type="EMBL" id="QLU99714.1"/>
    </source>
</evidence>
<proteinExistence type="predicted"/>
<feature type="region of interest" description="Disordered" evidence="2">
    <location>
        <begin position="453"/>
        <end position="486"/>
    </location>
</feature>